<sequence>MNLRRNLKSTKIVSYKLYEVWKIFGIDNNQKLQRAKTVWLHVQNLLKDILEEETEFCNDIKGRIESYQVKIQELSKALSVTTKEIDEISLIKKKEILRQELDNLSKLKHKRLKEYRDLRSIELQYCRILNIKEHQLSSNTEVPSENDLSELEQHIAMLKDEKERRHKKFCMAKKELTTIWETTEFTPETSLEKEILLEKEISSLSNETFKALEELMNKVKRKKAELEAEKNVLMKKLTTLWERLKVDESKRVEFLSKHVDHRLSTIKSIHHEIEKCEKIKRENIKMFIASLRQELLQLWNKCYISDSIQQGFLYYSTTEMTDEVLEAHEEEVEKWKKYYEEVHWVTSLKPLGKRPQLTTPKSAPSKLLKSSTGVSLFRTPAAHQSKVRPSTVAKSMSKVTKLFSSRPNPIQQKDRYILRERNQSTAPNPKASPNGTTYTDFAKELNRTSRANLRSSVLATRKRGGTRTSINNSRNKRKSFRKSTRNISGTVPNLTPARGKVGLPFLI</sequence>
<feature type="coiled-coil region" evidence="1">
    <location>
        <begin position="209"/>
        <end position="236"/>
    </location>
</feature>
<proteinExistence type="predicted"/>
<evidence type="ECO:0000256" key="2">
    <source>
        <dbReference type="SAM" id="MobiDB-lite"/>
    </source>
</evidence>
<accession>A0AAV4MTK2</accession>
<evidence type="ECO:0000313" key="3">
    <source>
        <dbReference type="EMBL" id="GIX75737.1"/>
    </source>
</evidence>
<name>A0AAV4MTK2_CAEEX</name>
<organism evidence="3 4">
    <name type="scientific">Caerostris extrusa</name>
    <name type="common">Bark spider</name>
    <name type="synonym">Caerostris bankana</name>
    <dbReference type="NCBI Taxonomy" id="172846"/>
    <lineage>
        <taxon>Eukaryota</taxon>
        <taxon>Metazoa</taxon>
        <taxon>Ecdysozoa</taxon>
        <taxon>Arthropoda</taxon>
        <taxon>Chelicerata</taxon>
        <taxon>Arachnida</taxon>
        <taxon>Araneae</taxon>
        <taxon>Araneomorphae</taxon>
        <taxon>Entelegynae</taxon>
        <taxon>Araneoidea</taxon>
        <taxon>Araneidae</taxon>
        <taxon>Caerostris</taxon>
    </lineage>
</organism>
<comment type="caution">
    <text evidence="3">The sequence shown here is derived from an EMBL/GenBank/DDBJ whole genome shotgun (WGS) entry which is preliminary data.</text>
</comment>
<dbReference type="PANTHER" id="PTHR19321">
    <property type="entry name" value="PROTEIN REGULATOR OF CYTOKINESIS 1 PRC1-RELATED"/>
    <property type="match status" value="1"/>
</dbReference>
<dbReference type="Pfam" id="PF03999">
    <property type="entry name" value="MAP65_ASE1"/>
    <property type="match status" value="1"/>
</dbReference>
<keyword evidence="4" id="KW-1185">Reference proteome</keyword>
<feature type="region of interest" description="Disordered" evidence="2">
    <location>
        <begin position="461"/>
        <end position="498"/>
    </location>
</feature>
<dbReference type="AlphaFoldDB" id="A0AAV4MTK2"/>
<feature type="coiled-coil region" evidence="1">
    <location>
        <begin position="57"/>
        <end position="84"/>
    </location>
</feature>
<protein>
    <submittedName>
        <fullName evidence="3">Protein regulator of cytokinesis 1</fullName>
    </submittedName>
</protein>
<gene>
    <name evidence="3" type="primary">PRC1_0</name>
    <name evidence="3" type="ORF">CEXT_8581</name>
</gene>
<dbReference type="GO" id="GO:0005737">
    <property type="term" value="C:cytoplasm"/>
    <property type="evidence" value="ECO:0007669"/>
    <property type="project" value="TreeGrafter"/>
</dbReference>
<keyword evidence="1" id="KW-0175">Coiled coil</keyword>
<dbReference type="GO" id="GO:0051256">
    <property type="term" value="P:mitotic spindle midzone assembly"/>
    <property type="evidence" value="ECO:0007669"/>
    <property type="project" value="TreeGrafter"/>
</dbReference>
<evidence type="ECO:0000256" key="1">
    <source>
        <dbReference type="SAM" id="Coils"/>
    </source>
</evidence>
<dbReference type="InterPro" id="IPR007145">
    <property type="entry name" value="MAP65_Ase1_PRC1"/>
</dbReference>
<reference evidence="3 4" key="1">
    <citation type="submission" date="2021-06" db="EMBL/GenBank/DDBJ databases">
        <title>Caerostris extrusa draft genome.</title>
        <authorList>
            <person name="Kono N."/>
            <person name="Arakawa K."/>
        </authorList>
    </citation>
    <scope>NUCLEOTIDE SEQUENCE [LARGE SCALE GENOMIC DNA]</scope>
</reference>
<dbReference type="EMBL" id="BPLR01002617">
    <property type="protein sequence ID" value="GIX75737.1"/>
    <property type="molecule type" value="Genomic_DNA"/>
</dbReference>
<dbReference type="PANTHER" id="PTHR19321:SF41">
    <property type="entry name" value="FASCETTO-RELATED"/>
    <property type="match status" value="1"/>
</dbReference>
<evidence type="ECO:0000313" key="4">
    <source>
        <dbReference type="Proteomes" id="UP001054945"/>
    </source>
</evidence>
<dbReference type="GO" id="GO:0008017">
    <property type="term" value="F:microtubule binding"/>
    <property type="evidence" value="ECO:0007669"/>
    <property type="project" value="InterPro"/>
</dbReference>
<dbReference type="Proteomes" id="UP001054945">
    <property type="component" value="Unassembled WGS sequence"/>
</dbReference>
<dbReference type="GO" id="GO:1990023">
    <property type="term" value="C:mitotic spindle midzone"/>
    <property type="evidence" value="ECO:0007669"/>
    <property type="project" value="TreeGrafter"/>
</dbReference>
<feature type="compositionally biased region" description="Basic residues" evidence="2">
    <location>
        <begin position="474"/>
        <end position="484"/>
    </location>
</feature>